<proteinExistence type="predicted"/>
<evidence type="ECO:0000313" key="3">
    <source>
        <dbReference type="EMBL" id="KAJ8350181.1"/>
    </source>
</evidence>
<evidence type="ECO:0000259" key="2">
    <source>
        <dbReference type="Pfam" id="PF14780"/>
    </source>
</evidence>
<feature type="domain" description="Nucleolus and neural progenitor protein-like N-terminal" evidence="2">
    <location>
        <begin position="16"/>
        <end position="206"/>
    </location>
</feature>
<feature type="compositionally biased region" description="Basic residues" evidence="1">
    <location>
        <begin position="267"/>
        <end position="280"/>
    </location>
</feature>
<dbReference type="PANTHER" id="PTHR34761">
    <property type="entry name" value="NUCLEOLUS AND NEURAL PROGENITOR PROTEIN"/>
    <property type="match status" value="1"/>
</dbReference>
<protein>
    <recommendedName>
        <fullName evidence="2">Nucleolus and neural progenitor protein-like N-terminal domain-containing protein</fullName>
    </recommendedName>
</protein>
<dbReference type="GO" id="GO:0005634">
    <property type="term" value="C:nucleus"/>
    <property type="evidence" value="ECO:0007669"/>
    <property type="project" value="TreeGrafter"/>
</dbReference>
<gene>
    <name evidence="3" type="ORF">SKAU_G00253110</name>
</gene>
<evidence type="ECO:0000256" key="1">
    <source>
        <dbReference type="SAM" id="MobiDB-lite"/>
    </source>
</evidence>
<feature type="compositionally biased region" description="Gly residues" evidence="1">
    <location>
        <begin position="473"/>
        <end position="485"/>
    </location>
</feature>
<evidence type="ECO:0000313" key="4">
    <source>
        <dbReference type="Proteomes" id="UP001152622"/>
    </source>
</evidence>
<dbReference type="Pfam" id="PF14780">
    <property type="entry name" value="NEPRO_N"/>
    <property type="match status" value="1"/>
</dbReference>
<sequence length="721" mass="81400">MSMGIFWRTNMEAALWNRIRIPRPGAISTVHIPFNASTNSQVTHLLKSCENVLKLLGSKVLQTEVRVLYALLYVLNNGHRQHRPFRAIKQVEQCINRLKDMKLESILQDLRDMCPKKVQRLAGKRTGQCEVPSQPILEWMCLKVLGACKLMICLAERCSRAFQLAGQHLHWGEFIVLNVVLMSMLSRLRAFSHGIIRTLAAVYEKMLALLQEVSRAKPMPFLTDSALPADLDAFLGSVAELKGGLCADKGTRRPAMLNRLFRERGKDRKRKQPRLHRKSSRGTDRVDLGSVVSQSRAEVTDHLGGFDLKAMLKRPYGKSYQFDFDIPCELEMPKKKRASQELAVIGQKQSFLKKSKAVSSLSDMDAHLQEMIDWFRSRKMRRESSRLRLLQLKCQRLNWLDVQGLRVNRKLQRLRGEMSRALYPDETQRTERFLVLQSYRSARCHSLHSQWRRLHSRALSRSNGKRSYKRARGVGGSQMLAGGGLSSEEETGGGGDVTTEDTARDTKSHPTTSIRPCVVPWLQTTTEVVYPQEKKSLFLDPMGESLENTKRYLETRAFMRQKGCNVSRWSCDSLPHGLQQHTSCGIFALKFPEKVLEGEALDTKVSLGAVNKWRLEVATTLLQESVQSAAVFLMRSWSFTLIYSVFQLVVGGCGQRRSLSGVQEALLPRTGEVGMTAAESASKEKREQAQENGHGGVGALSAPWDRWCGAEGSGSTFQEHV</sequence>
<organism evidence="3 4">
    <name type="scientific">Synaphobranchus kaupii</name>
    <name type="common">Kaup's arrowtooth eel</name>
    <dbReference type="NCBI Taxonomy" id="118154"/>
    <lineage>
        <taxon>Eukaryota</taxon>
        <taxon>Metazoa</taxon>
        <taxon>Chordata</taxon>
        <taxon>Craniata</taxon>
        <taxon>Vertebrata</taxon>
        <taxon>Euteleostomi</taxon>
        <taxon>Actinopterygii</taxon>
        <taxon>Neopterygii</taxon>
        <taxon>Teleostei</taxon>
        <taxon>Anguilliformes</taxon>
        <taxon>Synaphobranchidae</taxon>
        <taxon>Synaphobranchus</taxon>
    </lineage>
</organism>
<dbReference type="InterPro" id="IPR052835">
    <property type="entry name" value="Nepro"/>
</dbReference>
<feature type="compositionally biased region" description="Basic residues" evidence="1">
    <location>
        <begin position="462"/>
        <end position="472"/>
    </location>
</feature>
<dbReference type="PANTHER" id="PTHR34761:SF1">
    <property type="entry name" value="NUCLEOLUS AND NEURAL PROGENITOR PROTEIN"/>
    <property type="match status" value="1"/>
</dbReference>
<dbReference type="EMBL" id="JAINUF010000009">
    <property type="protein sequence ID" value="KAJ8350181.1"/>
    <property type="molecule type" value="Genomic_DNA"/>
</dbReference>
<dbReference type="Proteomes" id="UP001152622">
    <property type="component" value="Chromosome 9"/>
</dbReference>
<feature type="region of interest" description="Disordered" evidence="1">
    <location>
        <begin position="266"/>
        <end position="287"/>
    </location>
</feature>
<name>A0A9Q1IR50_SYNKA</name>
<accession>A0A9Q1IR50</accession>
<dbReference type="InterPro" id="IPR027951">
    <property type="entry name" value="Nepro_N"/>
</dbReference>
<dbReference type="AlphaFoldDB" id="A0A9Q1IR50"/>
<reference evidence="3" key="1">
    <citation type="journal article" date="2023" name="Science">
        <title>Genome structures resolve the early diversification of teleost fishes.</title>
        <authorList>
            <person name="Parey E."/>
            <person name="Louis A."/>
            <person name="Montfort J."/>
            <person name="Bouchez O."/>
            <person name="Roques C."/>
            <person name="Iampietro C."/>
            <person name="Lluch J."/>
            <person name="Castinel A."/>
            <person name="Donnadieu C."/>
            <person name="Desvignes T."/>
            <person name="Floi Bucao C."/>
            <person name="Jouanno E."/>
            <person name="Wen M."/>
            <person name="Mejri S."/>
            <person name="Dirks R."/>
            <person name="Jansen H."/>
            <person name="Henkel C."/>
            <person name="Chen W.J."/>
            <person name="Zahm M."/>
            <person name="Cabau C."/>
            <person name="Klopp C."/>
            <person name="Thompson A.W."/>
            <person name="Robinson-Rechavi M."/>
            <person name="Braasch I."/>
            <person name="Lecointre G."/>
            <person name="Bobe J."/>
            <person name="Postlethwait J.H."/>
            <person name="Berthelot C."/>
            <person name="Roest Crollius H."/>
            <person name="Guiguen Y."/>
        </authorList>
    </citation>
    <scope>NUCLEOTIDE SEQUENCE</scope>
    <source>
        <strain evidence="3">WJC10195</strain>
    </source>
</reference>
<feature type="region of interest" description="Disordered" evidence="1">
    <location>
        <begin position="462"/>
        <end position="511"/>
    </location>
</feature>
<dbReference type="Gene3D" id="3.40.395.10">
    <property type="entry name" value="Adenoviral Proteinase, Chain A"/>
    <property type="match status" value="1"/>
</dbReference>
<dbReference type="OrthoDB" id="9899341at2759"/>
<comment type="caution">
    <text evidence="3">The sequence shown here is derived from an EMBL/GenBank/DDBJ whole genome shotgun (WGS) entry which is preliminary data.</text>
</comment>
<dbReference type="GO" id="GO:0045747">
    <property type="term" value="P:positive regulation of Notch signaling pathway"/>
    <property type="evidence" value="ECO:0007669"/>
    <property type="project" value="TreeGrafter"/>
</dbReference>
<keyword evidence="4" id="KW-1185">Reference proteome</keyword>